<dbReference type="EMBL" id="JAAGAX010000006">
    <property type="protein sequence ID" value="KAF2310630.1"/>
    <property type="molecule type" value="Genomic_DNA"/>
</dbReference>
<dbReference type="GO" id="GO:0005737">
    <property type="term" value="C:cytoplasm"/>
    <property type="evidence" value="ECO:0007669"/>
    <property type="project" value="TreeGrafter"/>
</dbReference>
<dbReference type="PANTHER" id="PTHR14593:SF5">
    <property type="entry name" value="WD REPEAT-CONTAINING PROTEIN 11"/>
    <property type="match status" value="1"/>
</dbReference>
<accession>A0A6A6MAE7</accession>
<proteinExistence type="predicted"/>
<dbReference type="AlphaFoldDB" id="A0A6A6MAE7"/>
<comment type="caution">
    <text evidence="2">The sequence shown here is derived from an EMBL/GenBank/DDBJ whole genome shotgun (WGS) entry which is preliminary data.</text>
</comment>
<keyword evidence="3" id="KW-1185">Reference proteome</keyword>
<evidence type="ECO:0000313" key="3">
    <source>
        <dbReference type="Proteomes" id="UP000467840"/>
    </source>
</evidence>
<dbReference type="Pfam" id="PF23753">
    <property type="entry name" value="TPR_WDR11"/>
    <property type="match status" value="2"/>
</dbReference>
<feature type="domain" description="WDR11 TPR" evidence="1">
    <location>
        <begin position="48"/>
        <end position="135"/>
    </location>
</feature>
<dbReference type="InterPro" id="IPR039694">
    <property type="entry name" value="WDR11"/>
</dbReference>
<gene>
    <name evidence="2" type="ORF">GH714_015704</name>
</gene>
<evidence type="ECO:0000313" key="2">
    <source>
        <dbReference type="EMBL" id="KAF2310630.1"/>
    </source>
</evidence>
<feature type="domain" description="WDR11 TPR" evidence="1">
    <location>
        <begin position="140"/>
        <end position="369"/>
    </location>
</feature>
<dbReference type="InterPro" id="IPR057854">
    <property type="entry name" value="TPR_WDR11"/>
</dbReference>
<reference evidence="2 3" key="1">
    <citation type="journal article" date="2020" name="Mol. Plant">
        <title>The Chromosome-Based Rubber Tree Genome Provides New Insights into Spurge Genome Evolution and Rubber Biosynthesis.</title>
        <authorList>
            <person name="Liu J."/>
            <person name="Shi C."/>
            <person name="Shi C.C."/>
            <person name="Li W."/>
            <person name="Zhang Q.J."/>
            <person name="Zhang Y."/>
            <person name="Li K."/>
            <person name="Lu H.F."/>
            <person name="Shi C."/>
            <person name="Zhu S.T."/>
            <person name="Xiao Z.Y."/>
            <person name="Nan H."/>
            <person name="Yue Y."/>
            <person name="Zhu X.G."/>
            <person name="Wu Y."/>
            <person name="Hong X.N."/>
            <person name="Fan G.Y."/>
            <person name="Tong Y."/>
            <person name="Zhang D."/>
            <person name="Mao C.L."/>
            <person name="Liu Y.L."/>
            <person name="Hao S.J."/>
            <person name="Liu W.Q."/>
            <person name="Lv M.Q."/>
            <person name="Zhang H.B."/>
            <person name="Liu Y."/>
            <person name="Hu-Tang G.R."/>
            <person name="Wang J.P."/>
            <person name="Wang J.H."/>
            <person name="Sun Y.H."/>
            <person name="Ni S.B."/>
            <person name="Chen W.B."/>
            <person name="Zhang X.C."/>
            <person name="Jiao Y.N."/>
            <person name="Eichler E.E."/>
            <person name="Li G.H."/>
            <person name="Liu X."/>
            <person name="Gao L.Z."/>
        </authorList>
    </citation>
    <scope>NUCLEOTIDE SEQUENCE [LARGE SCALE GENOMIC DNA]</scope>
    <source>
        <strain evidence="3">cv. GT1</strain>
        <tissue evidence="2">Leaf</tissue>
    </source>
</reference>
<dbReference type="Proteomes" id="UP000467840">
    <property type="component" value="Chromosome 14"/>
</dbReference>
<feature type="non-terminal residue" evidence="2">
    <location>
        <position position="1"/>
    </location>
</feature>
<dbReference type="PANTHER" id="PTHR14593">
    <property type="entry name" value="WD REPEAT-CONTAINING PROTEIN 11"/>
    <property type="match status" value="1"/>
</dbReference>
<evidence type="ECO:0000259" key="1">
    <source>
        <dbReference type="Pfam" id="PF23753"/>
    </source>
</evidence>
<organism evidence="2 3">
    <name type="scientific">Hevea brasiliensis</name>
    <name type="common">Para rubber tree</name>
    <name type="synonym">Siphonia brasiliensis</name>
    <dbReference type="NCBI Taxonomy" id="3981"/>
    <lineage>
        <taxon>Eukaryota</taxon>
        <taxon>Viridiplantae</taxon>
        <taxon>Streptophyta</taxon>
        <taxon>Embryophyta</taxon>
        <taxon>Tracheophyta</taxon>
        <taxon>Spermatophyta</taxon>
        <taxon>Magnoliopsida</taxon>
        <taxon>eudicotyledons</taxon>
        <taxon>Gunneridae</taxon>
        <taxon>Pentapetalae</taxon>
        <taxon>rosids</taxon>
        <taxon>fabids</taxon>
        <taxon>Malpighiales</taxon>
        <taxon>Euphorbiaceae</taxon>
        <taxon>Crotonoideae</taxon>
        <taxon>Micrandreae</taxon>
        <taxon>Hevea</taxon>
    </lineage>
</organism>
<sequence length="373" mass="40526">MTKSLDMDCGLGLLKKDSGLCQYALRYCSLHHALALRMILQLGVKPSWFNTCGTAIDKRPHSIPGTASPAADLRSYMIDLPAVGDSVVPEMLLKVLEPYRKEGCILDDERARLYATIVNKGCAVRFAFAAAIFESTHLSFNAEIDGTAMLNRIASKGKSVTGTENRDLLSSGQLRLMAFQQEELWESANERIPWHEKLEGEEAIQNHVHELVSVGNLEAAVSLLLSTSPDSSYFYANALRAVALSSAVSRSLHELAVKVVAANMVRTDRSLSGTHLLCAVGRYQEACSQLQDAGCWTDAATLAAKHLKGSDYARALILFVAAGALQEALAALREAQQPDTAAMFILACREIHGEIIGHLRNSDDESGSSDNMF</sequence>
<protein>
    <recommendedName>
        <fullName evidence="1">WDR11 TPR domain-containing protein</fullName>
    </recommendedName>
</protein>
<name>A0A6A6MAE7_HEVBR</name>